<evidence type="ECO:0000313" key="4">
    <source>
        <dbReference type="Proteomes" id="UP000294958"/>
    </source>
</evidence>
<dbReference type="AlphaFoldDB" id="A0A011ULA2"/>
<dbReference type="EMBL" id="JENY01000016">
    <property type="protein sequence ID" value="EXL06688.1"/>
    <property type="molecule type" value="Genomic_DNA"/>
</dbReference>
<sequence length="252" mass="27236">MPDNDSWFSLHSDRLTMRMPGGGSIAVPFDSLANTRLANPESAASRALQRAGTRILGLMRDYEPQPKIQRQFLHHDRPDVISNLRNLYTATARLHKEAEDTVASWLKVENLSDLRAATILSTLQGQKQAELVKRAHADATVAAVVLDPVFYAALGLDEASRPQLERSIAHANLTRLHLASPSARRPSLSDPMAEKPDAQYAARMADIQMAGVDTMRAEVSAGLQWIGAATAFVAGMSEDTPAAVFDAVAAAA</sequence>
<dbReference type="Proteomes" id="UP000019849">
    <property type="component" value="Unassembled WGS sequence"/>
</dbReference>
<name>A0A011ULA2_9HYPH</name>
<evidence type="ECO:0000313" key="1">
    <source>
        <dbReference type="EMBL" id="EXL06688.1"/>
    </source>
</evidence>
<reference evidence="2 4" key="2">
    <citation type="submission" date="2019-03" db="EMBL/GenBank/DDBJ databases">
        <title>Genomic Encyclopedia of Type Strains, Phase IV (KMG-IV): sequencing the most valuable type-strain genomes for metagenomic binning, comparative biology and taxonomic classification.</title>
        <authorList>
            <person name="Goeker M."/>
        </authorList>
    </citation>
    <scope>NUCLEOTIDE SEQUENCE [LARGE SCALE GENOMIC DNA]</scope>
    <source>
        <strain evidence="2 4">DSM 11603</strain>
    </source>
</reference>
<comment type="caution">
    <text evidence="1">The sequence shown here is derived from an EMBL/GenBank/DDBJ whole genome shotgun (WGS) entry which is preliminary data.</text>
</comment>
<reference evidence="1 3" key="1">
    <citation type="submission" date="2014-02" db="EMBL/GenBank/DDBJ databases">
        <title>Aquamicrobium defluvii Genome sequencing.</title>
        <authorList>
            <person name="Wang X."/>
        </authorList>
    </citation>
    <scope>NUCLEOTIDE SEQUENCE [LARGE SCALE GENOMIC DNA]</scope>
    <source>
        <strain evidence="1 3">W13Z1</strain>
    </source>
</reference>
<dbReference type="PATRIC" id="fig|69279.3.peg.2662"/>
<organism evidence="1 3">
    <name type="scientific">Aquamicrobium defluvii</name>
    <dbReference type="NCBI Taxonomy" id="69279"/>
    <lineage>
        <taxon>Bacteria</taxon>
        <taxon>Pseudomonadati</taxon>
        <taxon>Pseudomonadota</taxon>
        <taxon>Alphaproteobacteria</taxon>
        <taxon>Hyphomicrobiales</taxon>
        <taxon>Phyllobacteriaceae</taxon>
        <taxon>Aquamicrobium</taxon>
    </lineage>
</organism>
<dbReference type="HOGENOM" id="CLU_1101114_0_0_5"/>
<evidence type="ECO:0000313" key="3">
    <source>
        <dbReference type="Proteomes" id="UP000019849"/>
    </source>
</evidence>
<dbReference type="RefSeq" id="WP_035027204.1">
    <property type="nucleotide sequence ID" value="NZ_KK073889.1"/>
</dbReference>
<protein>
    <submittedName>
        <fullName evidence="1">Uncharacterized protein</fullName>
    </submittedName>
</protein>
<proteinExistence type="predicted"/>
<evidence type="ECO:0000313" key="2">
    <source>
        <dbReference type="EMBL" id="TDR30328.1"/>
    </source>
</evidence>
<keyword evidence="4" id="KW-1185">Reference proteome</keyword>
<dbReference type="EMBL" id="SNZF01000046">
    <property type="protein sequence ID" value="TDR30328.1"/>
    <property type="molecule type" value="Genomic_DNA"/>
</dbReference>
<gene>
    <name evidence="1" type="ORF">BG36_06380</name>
    <name evidence="2" type="ORF">DES43_14620</name>
</gene>
<accession>A0A011ULA2</accession>
<dbReference type="Proteomes" id="UP000294958">
    <property type="component" value="Unassembled WGS sequence"/>
</dbReference>